<dbReference type="PANTHER" id="PTHR33362">
    <property type="entry name" value="SIALIC ACID TRAP TRANSPORTER PERMEASE PROTEIN SIAT-RELATED"/>
    <property type="match status" value="1"/>
</dbReference>
<evidence type="ECO:0000256" key="5">
    <source>
        <dbReference type="ARBA" id="ARBA00022989"/>
    </source>
</evidence>
<evidence type="ECO:0000256" key="7">
    <source>
        <dbReference type="SAM" id="Phobius"/>
    </source>
</evidence>
<feature type="non-terminal residue" evidence="9">
    <location>
        <position position="164"/>
    </location>
</feature>
<organism evidence="9">
    <name type="scientific">marine sediment metagenome</name>
    <dbReference type="NCBI Taxonomy" id="412755"/>
    <lineage>
        <taxon>unclassified sequences</taxon>
        <taxon>metagenomes</taxon>
        <taxon>ecological metagenomes</taxon>
    </lineage>
</organism>
<evidence type="ECO:0000256" key="2">
    <source>
        <dbReference type="ARBA" id="ARBA00022475"/>
    </source>
</evidence>
<sequence length="164" mass="17542">MITGIYIIILFIFIILLISNMPIALCMGCTSLSYFLLLPDKRFLYLLPQTMFSGMNSFVLMAIPFFMLAGELMNASGITDRIMNFAEKISGNIRGALAYANIIASFFFAGITGAAVSDVAALGSIEIPAMVKQGYDKPFSAAVTAASSLVGPIIPPSITMVVYG</sequence>
<feature type="transmembrane region" description="Helical" evidence="7">
    <location>
        <begin position="141"/>
        <end position="163"/>
    </location>
</feature>
<proteinExistence type="predicted"/>
<comment type="caution">
    <text evidence="9">The sequence shown here is derived from an EMBL/GenBank/DDBJ whole genome shotgun (WGS) entry which is preliminary data.</text>
</comment>
<keyword evidence="2" id="KW-1003">Cell membrane</keyword>
<dbReference type="Pfam" id="PF06808">
    <property type="entry name" value="DctM"/>
    <property type="match status" value="1"/>
</dbReference>
<evidence type="ECO:0000256" key="6">
    <source>
        <dbReference type="ARBA" id="ARBA00023136"/>
    </source>
</evidence>
<keyword evidence="4 7" id="KW-0812">Transmembrane</keyword>
<evidence type="ECO:0000256" key="1">
    <source>
        <dbReference type="ARBA" id="ARBA00004429"/>
    </source>
</evidence>
<dbReference type="EMBL" id="BARW01004340">
    <property type="protein sequence ID" value="GAI62037.1"/>
    <property type="molecule type" value="Genomic_DNA"/>
</dbReference>
<feature type="transmembrane region" description="Helical" evidence="7">
    <location>
        <begin position="7"/>
        <end position="37"/>
    </location>
</feature>
<keyword evidence="6 7" id="KW-0472">Membrane</keyword>
<keyword evidence="3" id="KW-0997">Cell inner membrane</keyword>
<dbReference type="GO" id="GO:0022857">
    <property type="term" value="F:transmembrane transporter activity"/>
    <property type="evidence" value="ECO:0007669"/>
    <property type="project" value="TreeGrafter"/>
</dbReference>
<evidence type="ECO:0000259" key="8">
    <source>
        <dbReference type="Pfam" id="PF06808"/>
    </source>
</evidence>
<evidence type="ECO:0000313" key="9">
    <source>
        <dbReference type="EMBL" id="GAI62037.1"/>
    </source>
</evidence>
<feature type="domain" description="TRAP C4-dicarboxylate transport system permease DctM subunit" evidence="8">
    <location>
        <begin position="11"/>
        <end position="164"/>
    </location>
</feature>
<dbReference type="GO" id="GO:0005886">
    <property type="term" value="C:plasma membrane"/>
    <property type="evidence" value="ECO:0007669"/>
    <property type="project" value="UniProtKB-SubCell"/>
</dbReference>
<name>X1Q0H7_9ZZZZ</name>
<feature type="transmembrane region" description="Helical" evidence="7">
    <location>
        <begin position="96"/>
        <end position="121"/>
    </location>
</feature>
<protein>
    <recommendedName>
        <fullName evidence="8">TRAP C4-dicarboxylate transport system permease DctM subunit domain-containing protein</fullName>
    </recommendedName>
</protein>
<reference evidence="9" key="1">
    <citation type="journal article" date="2014" name="Front. Microbiol.">
        <title>High frequency of phylogenetically diverse reductive dehalogenase-homologous genes in deep subseafloor sedimentary metagenomes.</title>
        <authorList>
            <person name="Kawai M."/>
            <person name="Futagami T."/>
            <person name="Toyoda A."/>
            <person name="Takaki Y."/>
            <person name="Nishi S."/>
            <person name="Hori S."/>
            <person name="Arai W."/>
            <person name="Tsubouchi T."/>
            <person name="Morono Y."/>
            <person name="Uchiyama I."/>
            <person name="Ito T."/>
            <person name="Fujiyama A."/>
            <person name="Inagaki F."/>
            <person name="Takami H."/>
        </authorList>
    </citation>
    <scope>NUCLEOTIDE SEQUENCE</scope>
    <source>
        <strain evidence="9">Expedition CK06-06</strain>
    </source>
</reference>
<keyword evidence="5 7" id="KW-1133">Transmembrane helix</keyword>
<gene>
    <name evidence="9" type="ORF">S12H4_10244</name>
</gene>
<evidence type="ECO:0000256" key="3">
    <source>
        <dbReference type="ARBA" id="ARBA00022519"/>
    </source>
</evidence>
<feature type="transmembrane region" description="Helical" evidence="7">
    <location>
        <begin position="57"/>
        <end position="75"/>
    </location>
</feature>
<dbReference type="PANTHER" id="PTHR33362:SF3">
    <property type="entry name" value="SIALIC ACID TRAP TRANSPORTER PERMEASE PROTEIN SIAT"/>
    <property type="match status" value="1"/>
</dbReference>
<accession>X1Q0H7</accession>
<evidence type="ECO:0000256" key="4">
    <source>
        <dbReference type="ARBA" id="ARBA00022692"/>
    </source>
</evidence>
<dbReference type="InterPro" id="IPR004681">
    <property type="entry name" value="TRAP_DctM"/>
</dbReference>
<dbReference type="InterPro" id="IPR010656">
    <property type="entry name" value="DctM"/>
</dbReference>
<dbReference type="AlphaFoldDB" id="X1Q0H7"/>
<comment type="subcellular location">
    <subcellularLocation>
        <location evidence="1">Cell inner membrane</location>
        <topology evidence="1">Multi-pass membrane protein</topology>
    </subcellularLocation>
</comment>